<organism evidence="2 3">
    <name type="scientific">Edaphobacter aggregans</name>
    <dbReference type="NCBI Taxonomy" id="570835"/>
    <lineage>
        <taxon>Bacteria</taxon>
        <taxon>Pseudomonadati</taxon>
        <taxon>Acidobacteriota</taxon>
        <taxon>Terriglobia</taxon>
        <taxon>Terriglobales</taxon>
        <taxon>Acidobacteriaceae</taxon>
        <taxon>Edaphobacter</taxon>
    </lineage>
</organism>
<dbReference type="AlphaFoldDB" id="A0A3R9NZH2"/>
<comment type="caution">
    <text evidence="2">The sequence shown here is derived from an EMBL/GenBank/DDBJ whole genome shotgun (WGS) entry which is preliminary data.</text>
</comment>
<name>A0A3R9NZH2_9BACT</name>
<dbReference type="SUPFAM" id="SSF54427">
    <property type="entry name" value="NTF2-like"/>
    <property type="match status" value="1"/>
</dbReference>
<evidence type="ECO:0000313" key="3">
    <source>
        <dbReference type="Proteomes" id="UP000269669"/>
    </source>
</evidence>
<keyword evidence="3" id="KW-1185">Reference proteome</keyword>
<evidence type="ECO:0000313" key="2">
    <source>
        <dbReference type="EMBL" id="RSL18431.1"/>
    </source>
</evidence>
<dbReference type="PANTHER" id="PTHR41252">
    <property type="entry name" value="BLR2505 PROTEIN"/>
    <property type="match status" value="1"/>
</dbReference>
<dbReference type="OrthoDB" id="1550653at2"/>
<protein>
    <recommendedName>
        <fullName evidence="1">SnoaL-like domain-containing protein</fullName>
    </recommendedName>
</protein>
<accession>A0A3R9NZH2</accession>
<sequence length="140" mass="15536">MAVPSERVREIFKGLEQGDGAAFFEHVADKVDWIVEGTHPLAGHYLSKQAFIAGTFAKLAKVLPEGTELHVENVLVSGDWAVVELHSLATAKNGLRFDNRYCWVCRFAGGEIAQVRAYLDSALVARLFQENPIPNQRITQ</sequence>
<dbReference type="RefSeq" id="WP_125486796.1">
    <property type="nucleotide sequence ID" value="NZ_RSDW01000001.1"/>
</dbReference>
<gene>
    <name evidence="2" type="ORF">EDE15_4002</name>
</gene>
<dbReference type="EMBL" id="RSDW01000001">
    <property type="protein sequence ID" value="RSL18431.1"/>
    <property type="molecule type" value="Genomic_DNA"/>
</dbReference>
<dbReference type="PANTHER" id="PTHR41252:SF1">
    <property type="entry name" value="BLR2505 PROTEIN"/>
    <property type="match status" value="1"/>
</dbReference>
<dbReference type="Gene3D" id="3.10.450.50">
    <property type="match status" value="1"/>
</dbReference>
<dbReference type="InterPro" id="IPR032710">
    <property type="entry name" value="NTF2-like_dom_sf"/>
</dbReference>
<dbReference type="InterPro" id="IPR037401">
    <property type="entry name" value="SnoaL-like"/>
</dbReference>
<proteinExistence type="predicted"/>
<evidence type="ECO:0000259" key="1">
    <source>
        <dbReference type="Pfam" id="PF12680"/>
    </source>
</evidence>
<feature type="domain" description="SnoaL-like" evidence="1">
    <location>
        <begin position="8"/>
        <end position="114"/>
    </location>
</feature>
<dbReference type="Proteomes" id="UP000269669">
    <property type="component" value="Unassembled WGS sequence"/>
</dbReference>
<reference evidence="2 3" key="1">
    <citation type="submission" date="2018-12" db="EMBL/GenBank/DDBJ databases">
        <title>Sequencing of bacterial isolates from soil warming experiment in Harvard Forest, Massachusetts, USA.</title>
        <authorList>
            <person name="Deangelis K."/>
        </authorList>
    </citation>
    <scope>NUCLEOTIDE SEQUENCE [LARGE SCALE GENOMIC DNA]</scope>
    <source>
        <strain evidence="2 3">EB153</strain>
    </source>
</reference>
<dbReference type="Pfam" id="PF12680">
    <property type="entry name" value="SnoaL_2"/>
    <property type="match status" value="1"/>
</dbReference>